<evidence type="ECO:0000259" key="7">
    <source>
        <dbReference type="Pfam" id="PF05199"/>
    </source>
</evidence>
<dbReference type="GO" id="GO:0016614">
    <property type="term" value="F:oxidoreductase activity, acting on CH-OH group of donors"/>
    <property type="evidence" value="ECO:0007669"/>
    <property type="project" value="InterPro"/>
</dbReference>
<feature type="binding site" evidence="5">
    <location>
        <position position="263"/>
    </location>
    <ligand>
        <name>FAD</name>
        <dbReference type="ChEBI" id="CHEBI:57692"/>
    </ligand>
</feature>
<reference evidence="8 9" key="1">
    <citation type="submission" date="2024-04" db="EMBL/GenBank/DDBJ databases">
        <authorList>
            <person name="Rising A."/>
            <person name="Reimegard J."/>
            <person name="Sonavane S."/>
            <person name="Akerstrom W."/>
            <person name="Nylinder S."/>
            <person name="Hedman E."/>
            <person name="Kallberg Y."/>
        </authorList>
    </citation>
    <scope>NUCLEOTIDE SEQUENCE [LARGE SCALE GENOMIC DNA]</scope>
</reference>
<dbReference type="Gene3D" id="3.50.50.60">
    <property type="entry name" value="FAD/NAD(P)-binding domain"/>
    <property type="match status" value="1"/>
</dbReference>
<comment type="caution">
    <text evidence="8">The sequence shown here is derived from an EMBL/GenBank/DDBJ whole genome shotgun (WGS) entry which is preliminary data.</text>
</comment>
<gene>
    <name evidence="8" type="ORF">LARSCL_LOCUS1224</name>
</gene>
<dbReference type="GO" id="GO:0050660">
    <property type="term" value="F:flavin adenine dinucleotide binding"/>
    <property type="evidence" value="ECO:0007669"/>
    <property type="project" value="InterPro"/>
</dbReference>
<keyword evidence="9" id="KW-1185">Reference proteome</keyword>
<dbReference type="SUPFAM" id="SSF51905">
    <property type="entry name" value="FAD/NAD(P)-binding domain"/>
    <property type="match status" value="1"/>
</dbReference>
<evidence type="ECO:0000256" key="5">
    <source>
        <dbReference type="PIRSR" id="PIRSR000137-2"/>
    </source>
</evidence>
<dbReference type="Proteomes" id="UP001497382">
    <property type="component" value="Unassembled WGS sequence"/>
</dbReference>
<accession>A0AAV1YY19</accession>
<feature type="domain" description="Glucose-methanol-choline oxidoreductase C-terminal" evidence="7">
    <location>
        <begin position="445"/>
        <end position="586"/>
    </location>
</feature>
<dbReference type="AlphaFoldDB" id="A0AAV1YY19"/>
<comment type="cofactor">
    <cofactor evidence="1 5">
        <name>FAD</name>
        <dbReference type="ChEBI" id="CHEBI:57692"/>
    </cofactor>
</comment>
<evidence type="ECO:0000256" key="1">
    <source>
        <dbReference type="ARBA" id="ARBA00001974"/>
    </source>
</evidence>
<evidence type="ECO:0000256" key="3">
    <source>
        <dbReference type="ARBA" id="ARBA00022630"/>
    </source>
</evidence>
<comment type="similarity">
    <text evidence="2">Belongs to the GMC oxidoreductase family.</text>
</comment>
<dbReference type="SUPFAM" id="SSF54373">
    <property type="entry name" value="FAD-linked reductases, C-terminal domain"/>
    <property type="match status" value="1"/>
</dbReference>
<dbReference type="InterPro" id="IPR000172">
    <property type="entry name" value="GMC_OxRdtase_N"/>
</dbReference>
<proteinExistence type="inferred from homology"/>
<dbReference type="Pfam" id="PF00732">
    <property type="entry name" value="GMC_oxred_N"/>
    <property type="match status" value="1"/>
</dbReference>
<dbReference type="PANTHER" id="PTHR11552:SF147">
    <property type="entry name" value="CHOLINE DEHYDROGENASE, MITOCHONDRIAL"/>
    <property type="match status" value="1"/>
</dbReference>
<dbReference type="Gene3D" id="3.30.560.10">
    <property type="entry name" value="Glucose Oxidase, domain 3"/>
    <property type="match status" value="1"/>
</dbReference>
<dbReference type="PANTHER" id="PTHR11552">
    <property type="entry name" value="GLUCOSE-METHANOL-CHOLINE GMC OXIDOREDUCTASE"/>
    <property type="match status" value="1"/>
</dbReference>
<evidence type="ECO:0000256" key="2">
    <source>
        <dbReference type="ARBA" id="ARBA00010790"/>
    </source>
</evidence>
<organism evidence="8 9">
    <name type="scientific">Larinioides sclopetarius</name>
    <dbReference type="NCBI Taxonomy" id="280406"/>
    <lineage>
        <taxon>Eukaryota</taxon>
        <taxon>Metazoa</taxon>
        <taxon>Ecdysozoa</taxon>
        <taxon>Arthropoda</taxon>
        <taxon>Chelicerata</taxon>
        <taxon>Arachnida</taxon>
        <taxon>Araneae</taxon>
        <taxon>Araneomorphae</taxon>
        <taxon>Entelegynae</taxon>
        <taxon>Araneoidea</taxon>
        <taxon>Araneidae</taxon>
        <taxon>Larinioides</taxon>
    </lineage>
</organism>
<dbReference type="Pfam" id="PF05199">
    <property type="entry name" value="GMC_oxred_C"/>
    <property type="match status" value="1"/>
</dbReference>
<evidence type="ECO:0000256" key="4">
    <source>
        <dbReference type="ARBA" id="ARBA00022827"/>
    </source>
</evidence>
<evidence type="ECO:0000259" key="6">
    <source>
        <dbReference type="Pfam" id="PF00732"/>
    </source>
</evidence>
<feature type="domain" description="Glucose-methanol-choline oxidoreductase N-terminal" evidence="6">
    <location>
        <begin position="45"/>
        <end position="338"/>
    </location>
</feature>
<evidence type="ECO:0000313" key="9">
    <source>
        <dbReference type="Proteomes" id="UP001497382"/>
    </source>
</evidence>
<dbReference type="InterPro" id="IPR012132">
    <property type="entry name" value="GMC_OxRdtase"/>
</dbReference>
<sequence length="604" mass="66870">MDINIAAERAYNTPISNSPLLPLLLLSLATHKNAPKQATSFKNEYDYIVVGAGSAGSVMASRLSEVPCVSILLLEAGHAAPLVNDIPALARNFWFSDLDWAYKTVPQKNTGESLVNRQVIFPAGKGLGGSSLLNAMIHSRGNRKNYDDWSTQGGKGWSYDEVFPYFLKLEDNQNPEYLKSGYHASGGPLTIMKPRYTSEVKDSLMEAVKELGYEIVDSNRAKQTGFDDFQATSRNSQRCSTAKAYLVPAENRTNLDIISGAHVRRILFEGTRAVGVEFDYKNMTQEVKAKREVIVSSGAINSAKLLMLSGIGPKEHLEELNISVIVDLPVGDNFQDHCAGFLPYTLRSDILPINKRLQDNQTILEYIDQRSGPLASPANVPLTAFLNAQGPQADVDFPDYQIYYVEVSKHIVKTQIGFQEKVFDKIFRRYENNTLIVCLSQLLNPKSRGTVRLQSADPYDPPLIDPNYLDDPSDIDDIVTGLKTCKDIALSKAMKQVRLKLFKSVYPNCMRDILDMDKAYKCLLRNAVITLSHQSGTCKMGDPKDNTTVVDPNLRVKGIQGLRVVDASVMPIVPSGNTNIPTIMVAEKASDIIKETISCASDRF</sequence>
<protein>
    <submittedName>
        <fullName evidence="8">Uncharacterized protein</fullName>
    </submittedName>
</protein>
<name>A0AAV1YY19_9ARAC</name>
<dbReference type="InterPro" id="IPR036188">
    <property type="entry name" value="FAD/NAD-bd_sf"/>
</dbReference>
<evidence type="ECO:0000313" key="8">
    <source>
        <dbReference type="EMBL" id="CAL1262837.1"/>
    </source>
</evidence>
<dbReference type="PIRSF" id="PIRSF000137">
    <property type="entry name" value="Alcohol_oxidase"/>
    <property type="match status" value="1"/>
</dbReference>
<keyword evidence="4 5" id="KW-0274">FAD</keyword>
<dbReference type="EMBL" id="CAXIEN010000007">
    <property type="protein sequence ID" value="CAL1262837.1"/>
    <property type="molecule type" value="Genomic_DNA"/>
</dbReference>
<dbReference type="InterPro" id="IPR007867">
    <property type="entry name" value="GMC_OxRtase_C"/>
</dbReference>
<keyword evidence="3" id="KW-0285">Flavoprotein</keyword>